<reference evidence="4" key="1">
    <citation type="submission" date="2019-07" db="EMBL/GenBank/DDBJ databases">
        <title>Genomic Encyclopedia of Type Strains, Phase IV (KMG-IV): sequencing the most valuable type-strain genomes for metagenomic binning, comparative biology and taxonomic classification.</title>
        <authorList>
            <person name="Goeker M."/>
        </authorList>
    </citation>
    <scope>NUCLEOTIDE SEQUENCE</scope>
    <source>
        <strain evidence="4">DSM 44596</strain>
    </source>
</reference>
<dbReference type="AlphaFoldDB" id="A0A652YV09"/>
<evidence type="ECO:0000256" key="1">
    <source>
        <dbReference type="SAM" id="MobiDB-lite"/>
    </source>
</evidence>
<dbReference type="EMBL" id="VNIQ01000002">
    <property type="protein sequence ID" value="TYQ06925.1"/>
    <property type="molecule type" value="Genomic_DNA"/>
</dbReference>
<feature type="transmembrane region" description="Helical" evidence="2">
    <location>
        <begin position="18"/>
        <end position="39"/>
    </location>
</feature>
<keyword evidence="2" id="KW-1133">Transmembrane helix</keyword>
<organism evidence="4">
    <name type="scientific">Nocardia globerula</name>
    <dbReference type="NCBI Taxonomy" id="1818"/>
    <lineage>
        <taxon>Bacteria</taxon>
        <taxon>Bacillati</taxon>
        <taxon>Actinomycetota</taxon>
        <taxon>Actinomycetes</taxon>
        <taxon>Mycobacteriales</taxon>
        <taxon>Nocardiaceae</taxon>
        <taxon>Nocardia</taxon>
    </lineage>
</organism>
<gene>
    <name evidence="4" type="ORF">FNL38_1021069</name>
</gene>
<dbReference type="Pfam" id="PF14016">
    <property type="entry name" value="DUF4232"/>
    <property type="match status" value="1"/>
</dbReference>
<name>A0A652YV09_NOCGL</name>
<feature type="compositionally biased region" description="Gly residues" evidence="1">
    <location>
        <begin position="72"/>
        <end position="85"/>
    </location>
</feature>
<dbReference type="InterPro" id="IPR025326">
    <property type="entry name" value="DUF4232"/>
</dbReference>
<evidence type="ECO:0000259" key="3">
    <source>
        <dbReference type="Pfam" id="PF14016"/>
    </source>
</evidence>
<feature type="domain" description="DUF4232" evidence="3">
    <location>
        <begin position="112"/>
        <end position="215"/>
    </location>
</feature>
<comment type="caution">
    <text evidence="4">The sequence shown here is derived from an EMBL/GenBank/DDBJ whole genome shotgun (WGS) entry which is preliminary data.</text>
</comment>
<feature type="region of interest" description="Disordered" evidence="1">
    <location>
        <begin position="59"/>
        <end position="94"/>
    </location>
</feature>
<sequence>MLEPNGPLPPQIYWRRRALAIGAAVIALVLLIWAISALVGGGDDPAEADAAAVTSSLTSEVSFTPNPSGSNSSGGNGGGGSGDSGSNGSATSAAASSTTSATSAVPVPAGQCADSSLAVKATADKPTFAGGEEPTFTIVITNIGSAACDRDLAGGLQQVLVYSIDGKNRLWSNVDCYPQPAPDVRNLEPGEQAAFKVAWSATTSTPDCATSQNPQRNPVGPGAYTVVGQLGALRSGAEPFNIA</sequence>
<evidence type="ECO:0000256" key="2">
    <source>
        <dbReference type="SAM" id="Phobius"/>
    </source>
</evidence>
<protein>
    <submittedName>
        <fullName evidence="4">Uncharacterized protein DUF4232</fullName>
    </submittedName>
</protein>
<proteinExistence type="predicted"/>
<accession>A0A652YV09</accession>
<keyword evidence="2" id="KW-0812">Transmembrane</keyword>
<keyword evidence="2" id="KW-0472">Membrane</keyword>
<evidence type="ECO:0000313" key="4">
    <source>
        <dbReference type="EMBL" id="TYQ06925.1"/>
    </source>
</evidence>